<evidence type="ECO:0000313" key="2">
    <source>
        <dbReference type="Proteomes" id="UP001189429"/>
    </source>
</evidence>
<dbReference type="SFLD" id="SFLDG01129">
    <property type="entry name" value="C1.5:_HAD__Beta-PGM__Phosphata"/>
    <property type="match status" value="1"/>
</dbReference>
<protein>
    <recommendedName>
        <fullName evidence="3">Haloacid dehalogenase-like hydrolase domain-containing protein</fullName>
    </recommendedName>
</protein>
<comment type="caution">
    <text evidence="1">The sequence shown here is derived from an EMBL/GenBank/DDBJ whole genome shotgun (WGS) entry which is preliminary data.</text>
</comment>
<gene>
    <name evidence="1" type="ORF">PCOR1329_LOCUS75791</name>
</gene>
<dbReference type="PANTHER" id="PTHR42896:SF2">
    <property type="entry name" value="CBBY-LIKE PROTEIN"/>
    <property type="match status" value="1"/>
</dbReference>
<dbReference type="InterPro" id="IPR023214">
    <property type="entry name" value="HAD_sf"/>
</dbReference>
<dbReference type="InterPro" id="IPR023198">
    <property type="entry name" value="PGP-like_dom2"/>
</dbReference>
<name>A0ABN9XDJ2_9DINO</name>
<dbReference type="EMBL" id="CAUYUJ010020370">
    <property type="protein sequence ID" value="CAK0897678.1"/>
    <property type="molecule type" value="Genomic_DNA"/>
</dbReference>
<evidence type="ECO:0000313" key="1">
    <source>
        <dbReference type="EMBL" id="CAK0897678.1"/>
    </source>
</evidence>
<keyword evidence="2" id="KW-1185">Reference proteome</keyword>
<accession>A0ABN9XDJ2</accession>
<proteinExistence type="predicted"/>
<dbReference type="NCBIfam" id="TIGR01509">
    <property type="entry name" value="HAD-SF-IA-v3"/>
    <property type="match status" value="1"/>
</dbReference>
<dbReference type="Gene3D" id="3.40.50.1000">
    <property type="entry name" value="HAD superfamily/HAD-like"/>
    <property type="match status" value="1"/>
</dbReference>
<dbReference type="Pfam" id="PF00702">
    <property type="entry name" value="Hydrolase"/>
    <property type="match status" value="1"/>
</dbReference>
<dbReference type="SUPFAM" id="SSF56784">
    <property type="entry name" value="HAD-like"/>
    <property type="match status" value="1"/>
</dbReference>
<dbReference type="InterPro" id="IPR044999">
    <property type="entry name" value="CbbY-like"/>
</dbReference>
<evidence type="ECO:0008006" key="3">
    <source>
        <dbReference type="Google" id="ProtNLM"/>
    </source>
</evidence>
<dbReference type="SFLD" id="SFLDS00003">
    <property type="entry name" value="Haloacid_Dehalogenase"/>
    <property type="match status" value="1"/>
</dbReference>
<dbReference type="InterPro" id="IPR006439">
    <property type="entry name" value="HAD-SF_hydro_IA"/>
</dbReference>
<sequence>MRGAKEQAALLAWAAEKLAAEGAPQAAAMRSKADAALAAYNSLLKDAPAGQGAQARVSLAHAQKKLRVCRSVPAAMGAAPSKAGAGALLCDCDGTLVETERDGHRVSFNRAFKEKGYNCEWSVDLYGELLTTGGGKERMTRYFRDYNPGAWPHPEAPAKDHPEIVALHKLKTSLFMDIVRAGELPLREGVRELLTAARSAGWTIAVCSTSNEAAVSAVVQTLLPEFAPTTRIFAGDCVSKKKPDPEIYNLAARELSLDPRKCVVLEDTNIGLRAGQAAGMSVVVTKSIYSKDEDFSGADLLVDSAENVDFSADITAMLPQMARA</sequence>
<dbReference type="PANTHER" id="PTHR42896">
    <property type="entry name" value="XYLULOSE-1,5-BISPHOSPHATE (XUBP) PHOSPHATASE"/>
    <property type="match status" value="1"/>
</dbReference>
<reference evidence="1" key="1">
    <citation type="submission" date="2023-10" db="EMBL/GenBank/DDBJ databases">
        <authorList>
            <person name="Chen Y."/>
            <person name="Shah S."/>
            <person name="Dougan E. K."/>
            <person name="Thang M."/>
            <person name="Chan C."/>
        </authorList>
    </citation>
    <scope>NUCLEOTIDE SEQUENCE [LARGE SCALE GENOMIC DNA]</scope>
</reference>
<dbReference type="InterPro" id="IPR036412">
    <property type="entry name" value="HAD-like_sf"/>
</dbReference>
<dbReference type="Gene3D" id="1.10.150.240">
    <property type="entry name" value="Putative phosphatase, domain 2"/>
    <property type="match status" value="1"/>
</dbReference>
<organism evidence="1 2">
    <name type="scientific">Prorocentrum cordatum</name>
    <dbReference type="NCBI Taxonomy" id="2364126"/>
    <lineage>
        <taxon>Eukaryota</taxon>
        <taxon>Sar</taxon>
        <taxon>Alveolata</taxon>
        <taxon>Dinophyceae</taxon>
        <taxon>Prorocentrales</taxon>
        <taxon>Prorocentraceae</taxon>
        <taxon>Prorocentrum</taxon>
    </lineage>
</organism>
<dbReference type="Proteomes" id="UP001189429">
    <property type="component" value="Unassembled WGS sequence"/>
</dbReference>